<dbReference type="HAMAP" id="MF_00109">
    <property type="entry name" value="Shikimate_kinase"/>
    <property type="match status" value="1"/>
</dbReference>
<evidence type="ECO:0000256" key="7">
    <source>
        <dbReference type="ARBA" id="ARBA00022777"/>
    </source>
</evidence>
<dbReference type="InterPro" id="IPR023000">
    <property type="entry name" value="Shikimate_kinase_CS"/>
</dbReference>
<accession>A0ABY7AFE0</accession>
<feature type="binding site" evidence="11">
    <location>
        <position position="103"/>
    </location>
    <ligand>
        <name>Mg(2+)</name>
        <dbReference type="ChEBI" id="CHEBI:18420"/>
    </ligand>
</feature>
<feature type="binding site" evidence="11">
    <location>
        <position position="224"/>
    </location>
    <ligand>
        <name>substrate</name>
    </ligand>
</feature>
<evidence type="ECO:0000256" key="4">
    <source>
        <dbReference type="ARBA" id="ARBA00022605"/>
    </source>
</evidence>
<dbReference type="EMBL" id="CP113524">
    <property type="protein sequence ID" value="WAJ25455.1"/>
    <property type="molecule type" value="Genomic_DNA"/>
</dbReference>
<comment type="pathway">
    <text evidence="1 11">Metabolic intermediate biosynthesis; chorismate biosynthesis; chorismate from D-erythrose 4-phosphate and phosphoenolpyruvate: step 5/7.</text>
</comment>
<evidence type="ECO:0000256" key="11">
    <source>
        <dbReference type="HAMAP-Rule" id="MF_00109"/>
    </source>
</evidence>
<evidence type="ECO:0000313" key="13">
    <source>
        <dbReference type="Proteomes" id="UP001163115"/>
    </source>
</evidence>
<dbReference type="Pfam" id="PF01202">
    <property type="entry name" value="SKI"/>
    <property type="match status" value="1"/>
</dbReference>
<dbReference type="GO" id="GO:0016301">
    <property type="term" value="F:kinase activity"/>
    <property type="evidence" value="ECO:0007669"/>
    <property type="project" value="UniProtKB-KW"/>
</dbReference>
<dbReference type="InterPro" id="IPR031322">
    <property type="entry name" value="Shikimate/glucono_kinase"/>
</dbReference>
<name>A0ABY7AFE0_9FIRM</name>
<comment type="subcellular location">
    <subcellularLocation>
        <location evidence="11">Cytoplasm</location>
    </subcellularLocation>
</comment>
<keyword evidence="4 11" id="KW-0028">Amino-acid biosynthesis</keyword>
<keyword evidence="7 11" id="KW-0418">Kinase</keyword>
<comment type="catalytic activity">
    <reaction evidence="10 11">
        <text>shikimate + ATP = 3-phosphoshikimate + ADP + H(+)</text>
        <dbReference type="Rhea" id="RHEA:13121"/>
        <dbReference type="ChEBI" id="CHEBI:15378"/>
        <dbReference type="ChEBI" id="CHEBI:30616"/>
        <dbReference type="ChEBI" id="CHEBI:36208"/>
        <dbReference type="ChEBI" id="CHEBI:145989"/>
        <dbReference type="ChEBI" id="CHEBI:456216"/>
        <dbReference type="EC" id="2.7.1.71"/>
    </reaction>
</comment>
<sequence length="263" mass="30030">MRELKEINRDLELSNQNMLELLHQHLSLKAEAMEAKKEGRLPILEDQSKMDGEKRITGLKDSPYEEELQEILHTIETAGKRVGSKCLFDFNIALIGFMGAGKSTISRYLKDKLAMEEVDVDAMIVKDQNMAIKDIFAEHGEEYFRKCESEAIIRLKDCRQSVISCGGGAVIREENVTNLKKISRIVLLTAAPETILSRVKTSDERPILNGNMNVEFIKELMAERADYYRKAADIIIETDHKTMNQICEELIQALILLKEQEKK</sequence>
<evidence type="ECO:0000256" key="5">
    <source>
        <dbReference type="ARBA" id="ARBA00022679"/>
    </source>
</evidence>
<dbReference type="InterPro" id="IPR027417">
    <property type="entry name" value="P-loop_NTPase"/>
</dbReference>
<comment type="function">
    <text evidence="11">Catalyzes the specific phosphorylation of the 3-hydroxyl group of shikimic acid using ATP as a cosubstrate.</text>
</comment>
<evidence type="ECO:0000256" key="6">
    <source>
        <dbReference type="ARBA" id="ARBA00022741"/>
    </source>
</evidence>
<keyword evidence="8 11" id="KW-0067">ATP-binding</keyword>
<keyword evidence="6 11" id="KW-0547">Nucleotide-binding</keyword>
<gene>
    <name evidence="11" type="primary">aroK</name>
    <name evidence="12" type="ORF">OW255_08070</name>
</gene>
<dbReference type="SUPFAM" id="SSF52540">
    <property type="entry name" value="P-loop containing nucleoside triphosphate hydrolases"/>
    <property type="match status" value="1"/>
</dbReference>
<keyword evidence="11" id="KW-0460">Magnesium</keyword>
<organism evidence="12 13">
    <name type="scientific">Lacrimispora xylanolytica</name>
    <dbReference type="NCBI Taxonomy" id="29375"/>
    <lineage>
        <taxon>Bacteria</taxon>
        <taxon>Bacillati</taxon>
        <taxon>Bacillota</taxon>
        <taxon>Clostridia</taxon>
        <taxon>Lachnospirales</taxon>
        <taxon>Lachnospiraceae</taxon>
        <taxon>Lacrimispora</taxon>
    </lineage>
</organism>
<comment type="similarity">
    <text evidence="2 11">Belongs to the shikimate kinase family.</text>
</comment>
<protein>
    <recommendedName>
        <fullName evidence="3 11">Shikimate kinase</fullName>
        <shortName evidence="11">SK</shortName>
        <ecNumber evidence="3 11">2.7.1.71</ecNumber>
    </recommendedName>
</protein>
<keyword evidence="9 11" id="KW-0057">Aromatic amino acid biosynthesis</keyword>
<evidence type="ECO:0000256" key="1">
    <source>
        <dbReference type="ARBA" id="ARBA00004842"/>
    </source>
</evidence>
<reference evidence="12" key="1">
    <citation type="submission" date="2022-11" db="EMBL/GenBank/DDBJ databases">
        <title>Lacrimispora xylanolytica sy1, complete genome.</title>
        <authorList>
            <person name="Choi S."/>
        </authorList>
    </citation>
    <scope>NUCLEOTIDE SEQUENCE</scope>
    <source>
        <strain evidence="12">Sy1</strain>
    </source>
</reference>
<dbReference type="PROSITE" id="PS01128">
    <property type="entry name" value="SHIKIMATE_KINASE"/>
    <property type="match status" value="1"/>
</dbReference>
<keyword evidence="5 11" id="KW-0808">Transferase</keyword>
<proteinExistence type="inferred from homology"/>
<evidence type="ECO:0000256" key="3">
    <source>
        <dbReference type="ARBA" id="ARBA00012154"/>
    </source>
</evidence>
<evidence type="ECO:0000256" key="2">
    <source>
        <dbReference type="ARBA" id="ARBA00006997"/>
    </source>
</evidence>
<comment type="subunit">
    <text evidence="11">Monomer.</text>
</comment>
<dbReference type="PANTHER" id="PTHR21087:SF16">
    <property type="entry name" value="SHIKIMATE KINASE 1, CHLOROPLASTIC"/>
    <property type="match status" value="1"/>
</dbReference>
<feature type="binding site" evidence="11">
    <location>
        <position position="145"/>
    </location>
    <ligand>
        <name>substrate</name>
    </ligand>
</feature>
<dbReference type="Proteomes" id="UP001163115">
    <property type="component" value="Chromosome"/>
</dbReference>
<comment type="caution">
    <text evidence="11">Lacks conserved residue(s) required for the propagation of feature annotation.</text>
</comment>
<dbReference type="Gene3D" id="3.40.50.300">
    <property type="entry name" value="P-loop containing nucleotide triphosphate hydrolases"/>
    <property type="match status" value="1"/>
</dbReference>
<dbReference type="CDD" id="cd00464">
    <property type="entry name" value="SK"/>
    <property type="match status" value="1"/>
</dbReference>
<evidence type="ECO:0000256" key="9">
    <source>
        <dbReference type="ARBA" id="ARBA00023141"/>
    </source>
</evidence>
<dbReference type="EC" id="2.7.1.71" evidence="3 11"/>
<evidence type="ECO:0000256" key="8">
    <source>
        <dbReference type="ARBA" id="ARBA00022840"/>
    </source>
</evidence>
<dbReference type="InterPro" id="IPR000623">
    <property type="entry name" value="Shikimate_kinase/TSH1"/>
</dbReference>
<feature type="binding site" evidence="11">
    <location>
        <position position="167"/>
    </location>
    <ligand>
        <name>substrate</name>
    </ligand>
</feature>
<evidence type="ECO:0000256" key="10">
    <source>
        <dbReference type="ARBA" id="ARBA00048567"/>
    </source>
</evidence>
<comment type="cofactor">
    <cofactor evidence="11">
        <name>Mg(2+)</name>
        <dbReference type="ChEBI" id="CHEBI:18420"/>
    </cofactor>
    <text evidence="11">Binds 1 Mg(2+) ion per subunit.</text>
</comment>
<keyword evidence="11" id="KW-0963">Cytoplasm</keyword>
<dbReference type="PANTHER" id="PTHR21087">
    <property type="entry name" value="SHIKIMATE KINASE"/>
    <property type="match status" value="1"/>
</dbReference>
<keyword evidence="11" id="KW-0479">Metal-binding</keyword>
<keyword evidence="13" id="KW-1185">Reference proteome</keyword>
<dbReference type="PRINTS" id="PR01100">
    <property type="entry name" value="SHIKIMTKNASE"/>
</dbReference>
<dbReference type="RefSeq" id="WP_268116320.1">
    <property type="nucleotide sequence ID" value="NZ_CP113524.1"/>
</dbReference>
<feature type="binding site" evidence="11">
    <location>
        <position position="121"/>
    </location>
    <ligand>
        <name>substrate</name>
    </ligand>
</feature>
<feature type="binding site" evidence="11">
    <location>
        <position position="205"/>
    </location>
    <ligand>
        <name>ATP</name>
        <dbReference type="ChEBI" id="CHEBI:30616"/>
    </ligand>
</feature>
<evidence type="ECO:0000313" key="12">
    <source>
        <dbReference type="EMBL" id="WAJ25455.1"/>
    </source>
</evidence>
<feature type="binding site" evidence="11">
    <location>
        <begin position="99"/>
        <end position="104"/>
    </location>
    <ligand>
        <name>ATP</name>
        <dbReference type="ChEBI" id="CHEBI:30616"/>
    </ligand>
</feature>